<comment type="cofactor">
    <cofactor evidence="1 12">
        <name>pyridoxal 5'-phosphate</name>
        <dbReference type="ChEBI" id="CHEBI:597326"/>
    </cofactor>
</comment>
<dbReference type="InterPro" id="IPR006654">
    <property type="entry name" value="Trp_synth_beta"/>
</dbReference>
<dbReference type="EMBL" id="CP004145">
    <property type="protein sequence ID" value="AGO61061.1"/>
    <property type="molecule type" value="Genomic_DNA"/>
</dbReference>
<evidence type="ECO:0000256" key="4">
    <source>
        <dbReference type="ARBA" id="ARBA00009982"/>
    </source>
</evidence>
<dbReference type="PANTHER" id="PTHR48077">
    <property type="entry name" value="TRYPTOPHAN SYNTHASE-RELATED"/>
    <property type="match status" value="1"/>
</dbReference>
<comment type="subunit">
    <text evidence="5 12">Tetramer of two alpha and two beta chains.</text>
</comment>
<dbReference type="Proteomes" id="UP000014660">
    <property type="component" value="Chromosome"/>
</dbReference>
<keyword evidence="15" id="KW-1185">Reference proteome</keyword>
<gene>
    <name evidence="12" type="primary">trpB</name>
    <name evidence="14" type="ORF">FACI_IFERC00001G1081</name>
</gene>
<evidence type="ECO:0000256" key="5">
    <source>
        <dbReference type="ARBA" id="ARBA00011270"/>
    </source>
</evidence>
<keyword evidence="9 12" id="KW-0057">Aromatic amino acid biosynthesis</keyword>
<proteinExistence type="inferred from homology"/>
<dbReference type="UniPathway" id="UPA00035">
    <property type="reaction ID" value="UER00044"/>
</dbReference>
<dbReference type="Gene3D" id="3.40.50.1100">
    <property type="match status" value="2"/>
</dbReference>
<evidence type="ECO:0000313" key="15">
    <source>
        <dbReference type="Proteomes" id="UP000014660"/>
    </source>
</evidence>
<evidence type="ECO:0000256" key="8">
    <source>
        <dbReference type="ARBA" id="ARBA00022898"/>
    </source>
</evidence>
<dbReference type="NCBIfam" id="TIGR01415">
    <property type="entry name" value="trpB_rel"/>
    <property type="match status" value="1"/>
</dbReference>
<comment type="similarity">
    <text evidence="4 12">Belongs to the TrpB family.</text>
</comment>
<dbReference type="KEGG" id="fac:FACI_IFERC01G1081"/>
<dbReference type="EC" id="4.2.1.20" evidence="12"/>
<evidence type="ECO:0000256" key="12">
    <source>
        <dbReference type="HAMAP-Rule" id="MF_00133"/>
    </source>
</evidence>
<dbReference type="HAMAP" id="MF_00133">
    <property type="entry name" value="Trp_synth_beta"/>
    <property type="match status" value="1"/>
</dbReference>
<dbReference type="PIRSF" id="PIRSF500824">
    <property type="entry name" value="TrpB_prok"/>
    <property type="match status" value="1"/>
</dbReference>
<feature type="modified residue" description="N6-(pyridoxal phosphate)lysine" evidence="12">
    <location>
        <position position="116"/>
    </location>
</feature>
<dbReference type="NCBIfam" id="NF009057">
    <property type="entry name" value="PRK12391.1"/>
    <property type="match status" value="1"/>
</dbReference>
<dbReference type="InterPro" id="IPR036052">
    <property type="entry name" value="TrpB-like_PALP_sf"/>
</dbReference>
<name>S0AQ43_FERAC</name>
<evidence type="ECO:0000256" key="11">
    <source>
        <dbReference type="ARBA" id="ARBA00049047"/>
    </source>
</evidence>
<feature type="domain" description="Tryptophan synthase beta chain-like PALP" evidence="13">
    <location>
        <begin position="79"/>
        <end position="411"/>
    </location>
</feature>
<organism evidence="14 15">
    <name type="scientific">Ferroplasma acidarmanus Fer1</name>
    <dbReference type="NCBI Taxonomy" id="333146"/>
    <lineage>
        <taxon>Archaea</taxon>
        <taxon>Methanobacteriati</taxon>
        <taxon>Thermoplasmatota</taxon>
        <taxon>Thermoplasmata</taxon>
        <taxon>Thermoplasmatales</taxon>
        <taxon>Ferroplasmaceae</taxon>
        <taxon>Ferroplasma</taxon>
    </lineage>
</organism>
<dbReference type="HOGENOM" id="CLU_042858_1_0_2"/>
<evidence type="ECO:0000256" key="10">
    <source>
        <dbReference type="ARBA" id="ARBA00023239"/>
    </source>
</evidence>
<dbReference type="CDD" id="cd06446">
    <property type="entry name" value="Trp-synth_B"/>
    <property type="match status" value="1"/>
</dbReference>
<evidence type="ECO:0000256" key="6">
    <source>
        <dbReference type="ARBA" id="ARBA00022605"/>
    </source>
</evidence>
<evidence type="ECO:0000256" key="7">
    <source>
        <dbReference type="ARBA" id="ARBA00022822"/>
    </source>
</evidence>
<reference evidence="14 15" key="1">
    <citation type="journal article" date="2007" name="Proc. Natl. Acad. Sci. U.S.A.">
        <title>Genome dynamics in a natural archaeal population.</title>
        <authorList>
            <person name="Allen E.E."/>
            <person name="Tyson G.W."/>
            <person name="Whitaker R.J."/>
            <person name="Detter J.C."/>
            <person name="Richardson P.M."/>
            <person name="Banfield J.F."/>
        </authorList>
    </citation>
    <scope>NUCLEOTIDE SEQUENCE [LARGE SCALE GENOMIC DNA]</scope>
    <source>
        <strain evidence="15">fer1</strain>
    </source>
</reference>
<evidence type="ECO:0000256" key="9">
    <source>
        <dbReference type="ARBA" id="ARBA00023141"/>
    </source>
</evidence>
<evidence type="ECO:0000259" key="13">
    <source>
        <dbReference type="Pfam" id="PF00291"/>
    </source>
</evidence>
<comment type="pathway">
    <text evidence="3 12">Amino-acid biosynthesis; L-tryptophan biosynthesis; L-tryptophan from chorismate: step 5/5.</text>
</comment>
<dbReference type="PANTHER" id="PTHR48077:SF6">
    <property type="entry name" value="TRYPTOPHAN SYNTHASE"/>
    <property type="match status" value="1"/>
</dbReference>
<dbReference type="GO" id="GO:0004834">
    <property type="term" value="F:tryptophan synthase activity"/>
    <property type="evidence" value="ECO:0007669"/>
    <property type="project" value="UniProtKB-UniRule"/>
</dbReference>
<keyword evidence="10 12" id="KW-0456">Lyase</keyword>
<dbReference type="PIRSF" id="PIRSF001413">
    <property type="entry name" value="Trp_syn_beta"/>
    <property type="match status" value="1"/>
</dbReference>
<dbReference type="InterPro" id="IPR001926">
    <property type="entry name" value="TrpB-like_PALP"/>
</dbReference>
<dbReference type="SUPFAM" id="SSF53686">
    <property type="entry name" value="Tryptophan synthase beta subunit-like PLP-dependent enzymes"/>
    <property type="match status" value="1"/>
</dbReference>
<dbReference type="PATRIC" id="fig|333146.12.peg.1099"/>
<dbReference type="GO" id="GO:0052684">
    <property type="term" value="F:L-serine hydro-lyase (adding indole, L-tryptophan-forming) activity"/>
    <property type="evidence" value="ECO:0007669"/>
    <property type="project" value="TreeGrafter"/>
</dbReference>
<dbReference type="InterPro" id="IPR006316">
    <property type="entry name" value="Trp_synth_b-like"/>
</dbReference>
<evidence type="ECO:0000256" key="2">
    <source>
        <dbReference type="ARBA" id="ARBA00002786"/>
    </source>
</evidence>
<evidence type="ECO:0000313" key="14">
    <source>
        <dbReference type="EMBL" id="AGO61061.1"/>
    </source>
</evidence>
<dbReference type="AlphaFoldDB" id="S0AQ43"/>
<evidence type="ECO:0000256" key="3">
    <source>
        <dbReference type="ARBA" id="ARBA00004733"/>
    </source>
</evidence>
<comment type="catalytic activity">
    <reaction evidence="11 12">
        <text>(1S,2R)-1-C-(indol-3-yl)glycerol 3-phosphate + L-serine = D-glyceraldehyde 3-phosphate + L-tryptophan + H2O</text>
        <dbReference type="Rhea" id="RHEA:10532"/>
        <dbReference type="ChEBI" id="CHEBI:15377"/>
        <dbReference type="ChEBI" id="CHEBI:33384"/>
        <dbReference type="ChEBI" id="CHEBI:57912"/>
        <dbReference type="ChEBI" id="CHEBI:58866"/>
        <dbReference type="ChEBI" id="CHEBI:59776"/>
        <dbReference type="EC" id="4.2.1.20"/>
    </reaction>
</comment>
<protein>
    <recommendedName>
        <fullName evidence="12">Tryptophan synthase beta chain</fullName>
        <ecNumber evidence="12">4.2.1.20</ecNumber>
    </recommendedName>
</protein>
<dbReference type="GO" id="GO:0005737">
    <property type="term" value="C:cytoplasm"/>
    <property type="evidence" value="ECO:0007669"/>
    <property type="project" value="TreeGrafter"/>
</dbReference>
<accession>S0AQ43</accession>
<dbReference type="Pfam" id="PF00291">
    <property type="entry name" value="PALP"/>
    <property type="match status" value="1"/>
</dbReference>
<evidence type="ECO:0000256" key="1">
    <source>
        <dbReference type="ARBA" id="ARBA00001933"/>
    </source>
</evidence>
<sequence>MCINIQIMITAMNKEIIPDNWYNVVPDLPEPLAPPRDSKSDISSINLLNKILPKEVLKQEFTFKRYEKIPDEVMEAYEQIGRPTPLIRARNLEKKLGYSGKIYYKYEGATATGSHKINTAIPQAYYAMKEGVKGVTTETGAGQWGSATALAASLYGLPSQIFMVKISFEQKPLRKTVMNLYNGNVVASPSTLTAYGRKILKEHPDTPGTLGIGISEAVEYALDNDYRYMVASVMNVSLTHQSVIGQETKKQLELIGEHADVLIGCVGGGSNFGGFTFPFIPDGDDTEIIATTANEVPKFSKGDYKYDLMDSAGILPQVRMYSLGADFVPPTIYAGGLRYHGASPSLSLLINKGRIKSDEVTEEEVKEALRTFANTQGIIAAPESGHAIASAIKYVKAHINEKKTIVVNVSGHGYLDLSIFGEKK</sequence>
<keyword evidence="8 12" id="KW-0663">Pyridoxal phosphate</keyword>
<keyword evidence="7 12" id="KW-0822">Tryptophan biosynthesis</keyword>
<comment type="function">
    <text evidence="2 12">The beta subunit is responsible for the synthesis of L-tryptophan from indole and L-serine.</text>
</comment>
<dbReference type="GO" id="GO:0030170">
    <property type="term" value="F:pyridoxal phosphate binding"/>
    <property type="evidence" value="ECO:0007669"/>
    <property type="project" value="InterPro"/>
</dbReference>
<keyword evidence="6 12" id="KW-0028">Amino-acid biosynthesis</keyword>
<dbReference type="InterPro" id="IPR023026">
    <property type="entry name" value="Trp_synth_beta/beta-like"/>
</dbReference>